<gene>
    <name evidence="8" type="ORF">PAI11_34400</name>
</gene>
<dbReference type="PANTHER" id="PTHR37937">
    <property type="entry name" value="CONJUGATIVE TRANSFER: DNA TRANSPORT"/>
    <property type="match status" value="1"/>
</dbReference>
<evidence type="ECO:0000313" key="9">
    <source>
        <dbReference type="Proteomes" id="UP000005143"/>
    </source>
</evidence>
<evidence type="ECO:0000256" key="5">
    <source>
        <dbReference type="ARBA" id="ARBA00022989"/>
    </source>
</evidence>
<feature type="transmembrane region" description="Helical" evidence="7">
    <location>
        <begin position="21"/>
        <end position="45"/>
    </location>
</feature>
<keyword evidence="9" id="KW-1185">Reference proteome</keyword>
<evidence type="ECO:0000256" key="4">
    <source>
        <dbReference type="ARBA" id="ARBA00022692"/>
    </source>
</evidence>
<proteinExistence type="inferred from homology"/>
<dbReference type="InterPro" id="IPR027417">
    <property type="entry name" value="P-loop_NTPase"/>
</dbReference>
<comment type="caution">
    <text evidence="8">The sequence shown here is derived from an EMBL/GenBank/DDBJ whole genome shotgun (WGS) entry which is preliminary data.</text>
</comment>
<dbReference type="InterPro" id="IPR003688">
    <property type="entry name" value="TraG/VirD4"/>
</dbReference>
<dbReference type="InterPro" id="IPR051539">
    <property type="entry name" value="T4SS-coupling_protein"/>
</dbReference>
<dbReference type="OrthoDB" id="226701at2"/>
<dbReference type="AlphaFoldDB" id="H0E9C3"/>
<reference evidence="8 9" key="1">
    <citation type="journal article" date="2013" name="Biodegradation">
        <title>Quantitative proteomic analysis of ibuprofen-degrading Patulibacter sp. strain I11.</title>
        <authorList>
            <person name="Almeida B."/>
            <person name="Kjeldal H."/>
            <person name="Lolas I."/>
            <person name="Knudsen A.D."/>
            <person name="Carvalho G."/>
            <person name="Nielsen K.L."/>
            <person name="Barreto Crespo M.T."/>
            <person name="Stensballe A."/>
            <person name="Nielsen J.L."/>
        </authorList>
    </citation>
    <scope>NUCLEOTIDE SEQUENCE [LARGE SCALE GENOMIC DNA]</scope>
    <source>
        <strain evidence="8 9">I11</strain>
    </source>
</reference>
<comment type="subcellular location">
    <subcellularLocation>
        <location evidence="1">Cell membrane</location>
        <topology evidence="1">Multi-pass membrane protein</topology>
    </subcellularLocation>
</comment>
<sequence>MSSRRVTRAEGLNDRQIRAAVALIVVILGLILLMWAWGALAAAIAGHGPPASVGESWKAAPRVLVHLHDPAAAWGAQRSQLPGPGGMWASLLILVVAALVAIVLVGTVARARRWSAPGILKRPGRFAEWAKLSDLRPLMVQPDKHPGRVALGTFKDQLLAAGEEASVLIVGATRSGKTAGALIPALLEHDGPVIATSVKEDLLLTLPWRRNQGEVRIFDPTGAVDETTAGWSPVLAARDWRSARRTAHRLLHQGGVANQKDHDFWLKSGVRLLAPLLLAAHVDEGGMELVLEWLESGEQDEVEDALKQHEPAAEAARALSQIRSVWATEERTRSSIVSTIAAGLEPYQDPEVLANELTQPITPEWLLSGKNTVYVIAPAHEQERLRGVLVAMLTDLIDGAYVHAARQTNNRLRSTLLLALDEVANIASLPDLDGIASTGAGAGIKLVSGVQNVAQLQERWGKDKAETILANHVARIFAGGIADEAGLNYLRTVAGEEEVDSVSRSQGGAMGGQTSYGTTFRPLIDGPVARQTREFSALLIYGRLPPARIALRPWFLDDRLRGRVEYDEEDLAA</sequence>
<dbReference type="Proteomes" id="UP000005143">
    <property type="component" value="Unassembled WGS sequence"/>
</dbReference>
<dbReference type="RefSeq" id="WP_007577549.1">
    <property type="nucleotide sequence ID" value="NZ_AGUD01000256.1"/>
</dbReference>
<dbReference type="EMBL" id="AGUD01000256">
    <property type="protein sequence ID" value="EHN09733.1"/>
    <property type="molecule type" value="Genomic_DNA"/>
</dbReference>
<dbReference type="Pfam" id="PF02534">
    <property type="entry name" value="T4SS-DNA_transf"/>
    <property type="match status" value="1"/>
</dbReference>
<keyword evidence="4 7" id="KW-0812">Transmembrane</keyword>
<evidence type="ECO:0000256" key="3">
    <source>
        <dbReference type="ARBA" id="ARBA00022475"/>
    </source>
</evidence>
<dbReference type="SUPFAM" id="SSF52540">
    <property type="entry name" value="P-loop containing nucleoside triphosphate hydrolases"/>
    <property type="match status" value="1"/>
</dbReference>
<feature type="transmembrane region" description="Helical" evidence="7">
    <location>
        <begin position="87"/>
        <end position="109"/>
    </location>
</feature>
<organism evidence="8 9">
    <name type="scientific">Patulibacter medicamentivorans</name>
    <dbReference type="NCBI Taxonomy" id="1097667"/>
    <lineage>
        <taxon>Bacteria</taxon>
        <taxon>Bacillati</taxon>
        <taxon>Actinomycetota</taxon>
        <taxon>Thermoleophilia</taxon>
        <taxon>Solirubrobacterales</taxon>
        <taxon>Patulibacteraceae</taxon>
        <taxon>Patulibacter</taxon>
    </lineage>
</organism>
<accession>H0E9C3</accession>
<keyword evidence="6 7" id="KW-0472">Membrane</keyword>
<evidence type="ECO:0000256" key="2">
    <source>
        <dbReference type="ARBA" id="ARBA00008806"/>
    </source>
</evidence>
<comment type="similarity">
    <text evidence="2">Belongs to the VirD4/TraG family.</text>
</comment>
<evidence type="ECO:0000256" key="1">
    <source>
        <dbReference type="ARBA" id="ARBA00004651"/>
    </source>
</evidence>
<dbReference type="CDD" id="cd01127">
    <property type="entry name" value="TrwB_TraG_TraD_VirD4"/>
    <property type="match status" value="1"/>
</dbReference>
<keyword evidence="5 7" id="KW-1133">Transmembrane helix</keyword>
<name>H0E9C3_9ACTN</name>
<dbReference type="PANTHER" id="PTHR37937:SF1">
    <property type="entry name" value="CONJUGATIVE TRANSFER: DNA TRANSPORT"/>
    <property type="match status" value="1"/>
</dbReference>
<dbReference type="GO" id="GO:0005886">
    <property type="term" value="C:plasma membrane"/>
    <property type="evidence" value="ECO:0007669"/>
    <property type="project" value="UniProtKB-SubCell"/>
</dbReference>
<evidence type="ECO:0000256" key="6">
    <source>
        <dbReference type="ARBA" id="ARBA00023136"/>
    </source>
</evidence>
<protein>
    <submittedName>
        <fullName evidence="8">TRAG protein</fullName>
    </submittedName>
</protein>
<evidence type="ECO:0000313" key="8">
    <source>
        <dbReference type="EMBL" id="EHN09733.1"/>
    </source>
</evidence>
<keyword evidence="3" id="KW-1003">Cell membrane</keyword>
<dbReference type="Gene3D" id="3.40.50.300">
    <property type="entry name" value="P-loop containing nucleotide triphosphate hydrolases"/>
    <property type="match status" value="1"/>
</dbReference>
<evidence type="ECO:0000256" key="7">
    <source>
        <dbReference type="SAM" id="Phobius"/>
    </source>
</evidence>